<sequence>MKTLKEFKTYDPQSRHKQLMKEYLQRQIKPTKHIPTVYKTEKDVIQENHKFVRSDLDDNELTWGQRVAKKYYDKLFKEYAICELKYYKEGKIALRWRTEKEVIVGKGQFICASTRCDETQKLQSWEVNFGYMEDGEKKNELVKVRLCPECSDKLNYKTKKRLAKTLKRKSREEQASKISDDDDDRRSDIESEKDEHDASANESSSIWSKPLDAKEEKSKEEEYEDYFADLLQIVHYATDLAQSNNVTYNVIASPPTVGMSVAVVVDNNIYHLTAPAAGDLLYSGSAPAAKNEYHYAILDSANQVNASEAFTRAPVLNKSTINEFFNRSISTHQLTYLPQIYEPVSIINRIDSNLHHLDQIPTIHIWGNQTAVDLLHKNQLEDLEFELNLTYYGLNDVQHFQNVKVALSGRSSRVIPKLSYSLKMKTKGNDSLYGYKKLKLRALGMDPSYVRECVSYSTLKAVGIPASGFSYIRVFINQKPAGLYGLIETFQDPWTANVFGGGDANYKSGYLYQGQIAAPNQTVPVFSDLSYYGENTTLYSLGQYKIKAGTGKNETADDFKDLQEFTRFINSTTSNTTVDEWEKRLDTEIFTRAMAVENLLGFSDAYMTLLNNFYVYNDPQSPGRYIYIPADLDTTIGIALYELDYLLNGDYSKHPGFNIRPLTSKLFSNRIMLDHYQHVLLNLTQQLVNPTVMYTFIDSVVKMIYPDVEWDQTLPGMGTFHLPDLDNIDPGAGGGDGNDTLFGPGFRTNWTDVPQTFESSLNGPTNSTTTESVKGFIARKSANILAFYNKLAV</sequence>
<dbReference type="PANTHER" id="PTHR40050:SF1">
    <property type="entry name" value="INNER SPORE COAT PROTEIN H"/>
    <property type="match status" value="1"/>
</dbReference>
<keyword evidence="3" id="KW-1185">Reference proteome</keyword>
<dbReference type="InterPro" id="IPR019129">
    <property type="entry name" value="Folate-sensitive_fs_Fra10Ac1"/>
</dbReference>
<evidence type="ECO:0000313" key="3">
    <source>
        <dbReference type="Proteomes" id="UP000053815"/>
    </source>
</evidence>
<evidence type="ECO:0000256" key="1">
    <source>
        <dbReference type="SAM" id="MobiDB-lite"/>
    </source>
</evidence>
<dbReference type="EMBL" id="DF836733">
    <property type="protein sequence ID" value="GAN10994.1"/>
    <property type="molecule type" value="Genomic_DNA"/>
</dbReference>
<dbReference type="PANTHER" id="PTHR40050">
    <property type="entry name" value="INNER SPORE COAT PROTEIN H"/>
    <property type="match status" value="1"/>
</dbReference>
<dbReference type="AlphaFoldDB" id="A0A0C9MU72"/>
<evidence type="ECO:0000313" key="2">
    <source>
        <dbReference type="EMBL" id="GAN10994.1"/>
    </source>
</evidence>
<proteinExistence type="predicted"/>
<dbReference type="STRING" id="91626.A0A0C9MU72"/>
<dbReference type="Pfam" id="PF09725">
    <property type="entry name" value="Fra10Ac1"/>
    <property type="match status" value="1"/>
</dbReference>
<dbReference type="OrthoDB" id="10267127at2759"/>
<organism evidence="2">
    <name type="scientific">Mucor ambiguus</name>
    <dbReference type="NCBI Taxonomy" id="91626"/>
    <lineage>
        <taxon>Eukaryota</taxon>
        <taxon>Fungi</taxon>
        <taxon>Fungi incertae sedis</taxon>
        <taxon>Mucoromycota</taxon>
        <taxon>Mucoromycotina</taxon>
        <taxon>Mucoromycetes</taxon>
        <taxon>Mucorales</taxon>
        <taxon>Mucorineae</taxon>
        <taxon>Mucoraceae</taxon>
        <taxon>Mucor</taxon>
    </lineage>
</organism>
<name>A0A0C9MU72_9FUNG</name>
<protein>
    <submittedName>
        <fullName evidence="2">Uncharacterized protein</fullName>
    </submittedName>
</protein>
<feature type="compositionally biased region" description="Basic and acidic residues" evidence="1">
    <location>
        <begin position="170"/>
        <end position="199"/>
    </location>
</feature>
<gene>
    <name evidence="2" type="ORF">MAM1_0444c10545</name>
</gene>
<reference evidence="2" key="1">
    <citation type="submission" date="2014-09" db="EMBL/GenBank/DDBJ databases">
        <title>Draft genome sequence of an oleaginous Mucoromycotina fungus Mucor ambiguus NBRC6742.</title>
        <authorList>
            <person name="Takeda I."/>
            <person name="Yamane N."/>
            <person name="Morita T."/>
            <person name="Tamano K."/>
            <person name="Machida M."/>
            <person name="Baker S."/>
            <person name="Koike H."/>
        </authorList>
    </citation>
    <scope>NUCLEOTIDE SEQUENCE</scope>
    <source>
        <strain evidence="2">NBRC 6742</strain>
    </source>
</reference>
<dbReference type="Proteomes" id="UP000053815">
    <property type="component" value="Unassembled WGS sequence"/>
</dbReference>
<feature type="region of interest" description="Disordered" evidence="1">
    <location>
        <begin position="167"/>
        <end position="215"/>
    </location>
</feature>
<accession>A0A0C9MU72</accession>
<dbReference type="Pfam" id="PF08757">
    <property type="entry name" value="CotH"/>
    <property type="match status" value="1"/>
</dbReference>
<dbReference type="InterPro" id="IPR014867">
    <property type="entry name" value="Spore_coat_CotH_CotH2/3/7"/>
</dbReference>